<dbReference type="InterPro" id="IPR024961">
    <property type="entry name" value="T2SS_GspC_N"/>
</dbReference>
<evidence type="ECO:0000256" key="8">
    <source>
        <dbReference type="ARBA" id="ARBA00023136"/>
    </source>
</evidence>
<dbReference type="Gene3D" id="2.30.30.830">
    <property type="match status" value="1"/>
</dbReference>
<evidence type="ECO:0000256" key="5">
    <source>
        <dbReference type="ARBA" id="ARBA00022692"/>
    </source>
</evidence>
<evidence type="ECO:0000256" key="6">
    <source>
        <dbReference type="ARBA" id="ARBA00022927"/>
    </source>
</evidence>
<organism evidence="10 12">
    <name type="scientific">Pseudomonas helleri</name>
    <dbReference type="NCBI Taxonomy" id="1608996"/>
    <lineage>
        <taxon>Bacteria</taxon>
        <taxon>Pseudomonadati</taxon>
        <taxon>Pseudomonadota</taxon>
        <taxon>Gammaproteobacteria</taxon>
        <taxon>Pseudomonadales</taxon>
        <taxon>Pseudomonadaceae</taxon>
        <taxon>Pseudomonas</taxon>
    </lineage>
</organism>
<comment type="caution">
    <text evidence="10">The sequence shown here is derived from an EMBL/GenBank/DDBJ whole genome shotgun (WGS) entry which is preliminary data.</text>
</comment>
<evidence type="ECO:0000313" key="12">
    <source>
        <dbReference type="Proteomes" id="UP000441404"/>
    </source>
</evidence>
<evidence type="ECO:0000256" key="4">
    <source>
        <dbReference type="ARBA" id="ARBA00022519"/>
    </source>
</evidence>
<evidence type="ECO:0000256" key="2">
    <source>
        <dbReference type="ARBA" id="ARBA00022448"/>
    </source>
</evidence>
<evidence type="ECO:0000256" key="1">
    <source>
        <dbReference type="ARBA" id="ARBA00004533"/>
    </source>
</evidence>
<evidence type="ECO:0000313" key="11">
    <source>
        <dbReference type="EMBL" id="MQT92584.1"/>
    </source>
</evidence>
<sequence length="169" mass="18299">MTRHLPLILKVLLWGACFGYGGHLAWQEWLYRQALAAPVIAPARPAPAPALEPFQPEAIASVLGLAPEGAVAHSAEPLELRASLVSSHGASQALLAGSQQARFYRVGERLPGGSVLRRVEVSYVVLWRNNREERLLLKPPGRHVLPASQTPATPAQATSLYLRPLAEQP</sequence>
<dbReference type="Pfam" id="PF11356">
    <property type="entry name" value="T2SSC"/>
    <property type="match status" value="1"/>
</dbReference>
<proteinExistence type="predicted"/>
<dbReference type="GO" id="GO:0005886">
    <property type="term" value="C:plasma membrane"/>
    <property type="evidence" value="ECO:0007669"/>
    <property type="project" value="UniProtKB-SubCell"/>
</dbReference>
<evidence type="ECO:0000259" key="9">
    <source>
        <dbReference type="Pfam" id="PF11356"/>
    </source>
</evidence>
<keyword evidence="3" id="KW-1003">Cell membrane</keyword>
<dbReference type="EMBL" id="WIWI01000120">
    <property type="protein sequence ID" value="MQT92584.1"/>
    <property type="molecule type" value="Genomic_DNA"/>
</dbReference>
<gene>
    <name evidence="11" type="ORF">GHO39_26180</name>
    <name evidence="10" type="ORF">GHO40_00575</name>
</gene>
<protein>
    <submittedName>
        <fullName evidence="10">Protein XcpP</fullName>
    </submittedName>
</protein>
<keyword evidence="5" id="KW-0812">Transmembrane</keyword>
<dbReference type="Proteomes" id="UP000441404">
    <property type="component" value="Unassembled WGS sequence"/>
</dbReference>
<name>A0A7X1W4X5_9PSED</name>
<accession>A0A7X1W4X5</accession>
<dbReference type="AlphaFoldDB" id="A0A7X1W4X5"/>
<comment type="subcellular location">
    <subcellularLocation>
        <location evidence="1">Cell inner membrane</location>
    </subcellularLocation>
</comment>
<keyword evidence="4" id="KW-0997">Cell inner membrane</keyword>
<keyword evidence="6" id="KW-0653">Protein transport</keyword>
<evidence type="ECO:0000313" key="10">
    <source>
        <dbReference type="EMBL" id="MQT45237.1"/>
    </source>
</evidence>
<evidence type="ECO:0000313" key="13">
    <source>
        <dbReference type="Proteomes" id="UP000489190"/>
    </source>
</evidence>
<evidence type="ECO:0000256" key="7">
    <source>
        <dbReference type="ARBA" id="ARBA00022989"/>
    </source>
</evidence>
<dbReference type="GO" id="GO:0015031">
    <property type="term" value="P:protein transport"/>
    <property type="evidence" value="ECO:0007669"/>
    <property type="project" value="UniProtKB-KW"/>
</dbReference>
<keyword evidence="8" id="KW-0472">Membrane</keyword>
<keyword evidence="7" id="KW-1133">Transmembrane helix</keyword>
<keyword evidence="2" id="KW-0813">Transport</keyword>
<dbReference type="Proteomes" id="UP000489190">
    <property type="component" value="Unassembled WGS sequence"/>
</dbReference>
<reference evidence="12 13" key="1">
    <citation type="submission" date="2019-10" db="EMBL/GenBank/DDBJ databases">
        <title>Evaluation of single-gene subtyping targets for Pseudomonas.</title>
        <authorList>
            <person name="Reichler S.J."/>
            <person name="Orsi R.H."/>
            <person name="Wiedmann M."/>
            <person name="Martin N.H."/>
            <person name="Murphy S.I."/>
        </authorList>
    </citation>
    <scope>NUCLEOTIDE SEQUENCE [LARGE SCALE GENOMIC DNA]</scope>
    <source>
        <strain evidence="11 13">FSL R10-3254</strain>
        <strain evidence="10 12">FSL R10-3257</strain>
    </source>
</reference>
<feature type="domain" description="Type II secretion system protein GspC N-terminal" evidence="9">
    <location>
        <begin position="77"/>
        <end position="137"/>
    </location>
</feature>
<evidence type="ECO:0000256" key="3">
    <source>
        <dbReference type="ARBA" id="ARBA00022475"/>
    </source>
</evidence>
<dbReference type="EMBL" id="WIWJ01000001">
    <property type="protein sequence ID" value="MQT45237.1"/>
    <property type="molecule type" value="Genomic_DNA"/>
</dbReference>